<evidence type="ECO:0000313" key="18">
    <source>
        <dbReference type="Proteomes" id="UP000027318"/>
    </source>
</evidence>
<reference evidence="17 18" key="1">
    <citation type="journal article" date="2005" name="Int. J. Syst. Evol. Microbiol.">
        <title>Nitrincola lacisaponensis gen. nov., sp. nov., a novel alkaliphilic bacterium isolated from an alkaline, saline lake.</title>
        <authorList>
            <person name="Dimitriu P.A."/>
            <person name="Shukla S.K."/>
            <person name="Conradt J."/>
            <person name="Marquez M.C."/>
            <person name="Ventosa A."/>
            <person name="Maglia A."/>
            <person name="Peyton B.M."/>
            <person name="Pinkart H.C."/>
            <person name="Mormile M.R."/>
        </authorList>
    </citation>
    <scope>NUCLEOTIDE SEQUENCE [LARGE SCALE GENOMIC DNA]</scope>
    <source>
        <strain evidence="17 18">4CA</strain>
    </source>
</reference>
<evidence type="ECO:0000256" key="8">
    <source>
        <dbReference type="ARBA" id="ARBA00022741"/>
    </source>
</evidence>
<dbReference type="InterPro" id="IPR004358">
    <property type="entry name" value="Sig_transdc_His_kin-like_C"/>
</dbReference>
<dbReference type="Gene3D" id="3.30.450.20">
    <property type="entry name" value="PAS domain"/>
    <property type="match status" value="2"/>
</dbReference>
<evidence type="ECO:0000256" key="13">
    <source>
        <dbReference type="ARBA" id="ARBA00023136"/>
    </source>
</evidence>
<feature type="transmembrane region" description="Helical" evidence="15">
    <location>
        <begin position="162"/>
        <end position="182"/>
    </location>
</feature>
<dbReference type="Pfam" id="PF14689">
    <property type="entry name" value="SPOB_a"/>
    <property type="match status" value="1"/>
</dbReference>
<dbReference type="PANTHER" id="PTHR43547">
    <property type="entry name" value="TWO-COMPONENT HISTIDINE KINASE"/>
    <property type="match status" value="1"/>
</dbReference>
<keyword evidence="6 17" id="KW-0808">Transferase</keyword>
<dbReference type="PATRIC" id="fig|267850.7.peg.1559"/>
<feature type="coiled-coil region" evidence="14">
    <location>
        <begin position="307"/>
        <end position="334"/>
    </location>
</feature>
<keyword evidence="4" id="KW-1003">Cell membrane</keyword>
<dbReference type="CDD" id="cd18773">
    <property type="entry name" value="PDC1_HK_sensor"/>
    <property type="match status" value="1"/>
</dbReference>
<dbReference type="InterPro" id="IPR000014">
    <property type="entry name" value="PAS"/>
</dbReference>
<keyword evidence="10" id="KW-0067">ATP-binding</keyword>
<name>A0A063Y2Q0_9GAMM</name>
<protein>
    <recommendedName>
        <fullName evidence="3">histidine kinase</fullName>
        <ecNumber evidence="3">2.7.13.3</ecNumber>
    </recommendedName>
</protein>
<evidence type="ECO:0000256" key="9">
    <source>
        <dbReference type="ARBA" id="ARBA00022777"/>
    </source>
</evidence>
<dbReference type="CDD" id="cd00130">
    <property type="entry name" value="PAS"/>
    <property type="match status" value="1"/>
</dbReference>
<evidence type="ECO:0000256" key="4">
    <source>
        <dbReference type="ARBA" id="ARBA00022475"/>
    </source>
</evidence>
<dbReference type="InterPro" id="IPR005467">
    <property type="entry name" value="His_kinase_dom"/>
</dbReference>
<dbReference type="Gene3D" id="3.30.565.10">
    <property type="entry name" value="Histidine kinase-like ATPase, C-terminal domain"/>
    <property type="match status" value="1"/>
</dbReference>
<evidence type="ECO:0000256" key="5">
    <source>
        <dbReference type="ARBA" id="ARBA00022553"/>
    </source>
</evidence>
<dbReference type="EC" id="2.7.13.3" evidence="3"/>
<evidence type="ECO:0000256" key="14">
    <source>
        <dbReference type="SAM" id="Coils"/>
    </source>
</evidence>
<dbReference type="GO" id="GO:0006355">
    <property type="term" value="P:regulation of DNA-templated transcription"/>
    <property type="evidence" value="ECO:0007669"/>
    <property type="project" value="InterPro"/>
</dbReference>
<keyword evidence="18" id="KW-1185">Reference proteome</keyword>
<evidence type="ECO:0000256" key="10">
    <source>
        <dbReference type="ARBA" id="ARBA00022840"/>
    </source>
</evidence>
<keyword evidence="9 17" id="KW-0418">Kinase</keyword>
<proteinExistence type="predicted"/>
<dbReference type="GO" id="GO:0005886">
    <property type="term" value="C:plasma membrane"/>
    <property type="evidence" value="ECO:0007669"/>
    <property type="project" value="UniProtKB-SubCell"/>
</dbReference>
<dbReference type="GO" id="GO:0005524">
    <property type="term" value="F:ATP binding"/>
    <property type="evidence" value="ECO:0007669"/>
    <property type="project" value="UniProtKB-KW"/>
</dbReference>
<dbReference type="SMART" id="SM00387">
    <property type="entry name" value="HATPase_c"/>
    <property type="match status" value="1"/>
</dbReference>
<dbReference type="PRINTS" id="PR00344">
    <property type="entry name" value="BCTRLSENSOR"/>
</dbReference>
<dbReference type="InterPro" id="IPR036890">
    <property type="entry name" value="HATPase_C_sf"/>
</dbReference>
<keyword evidence="5" id="KW-0597">Phosphoprotein</keyword>
<dbReference type="Pfam" id="PF00989">
    <property type="entry name" value="PAS"/>
    <property type="match status" value="1"/>
</dbReference>
<dbReference type="SUPFAM" id="SSF55874">
    <property type="entry name" value="ATPase domain of HSP90 chaperone/DNA topoisomerase II/histidine kinase"/>
    <property type="match status" value="1"/>
</dbReference>
<dbReference type="AlphaFoldDB" id="A0A063Y2Q0"/>
<evidence type="ECO:0000259" key="16">
    <source>
        <dbReference type="PROSITE" id="PS50109"/>
    </source>
</evidence>
<gene>
    <name evidence="17" type="ORF">ADINL_1581</name>
</gene>
<dbReference type="FunFam" id="3.30.450.20:FF:000018">
    <property type="entry name" value="Sensor histidine kinase DcuS"/>
    <property type="match status" value="1"/>
</dbReference>
<dbReference type="SUPFAM" id="SSF103190">
    <property type="entry name" value="Sensory domain-like"/>
    <property type="match status" value="1"/>
</dbReference>
<keyword evidence="8" id="KW-0547">Nucleotide-binding</keyword>
<dbReference type="InterPro" id="IPR035965">
    <property type="entry name" value="PAS-like_dom_sf"/>
</dbReference>
<evidence type="ECO:0000256" key="2">
    <source>
        <dbReference type="ARBA" id="ARBA00004651"/>
    </source>
</evidence>
<dbReference type="InterPro" id="IPR029151">
    <property type="entry name" value="Sensor-like_sf"/>
</dbReference>
<keyword evidence="11 15" id="KW-1133">Transmembrane helix</keyword>
<evidence type="ECO:0000256" key="12">
    <source>
        <dbReference type="ARBA" id="ARBA00023012"/>
    </source>
</evidence>
<evidence type="ECO:0000256" key="1">
    <source>
        <dbReference type="ARBA" id="ARBA00000085"/>
    </source>
</evidence>
<comment type="caution">
    <text evidence="17">The sequence shown here is derived from an EMBL/GenBank/DDBJ whole genome shotgun (WGS) entry which is preliminary data.</text>
</comment>
<evidence type="ECO:0000256" key="11">
    <source>
        <dbReference type="ARBA" id="ARBA00022989"/>
    </source>
</evidence>
<dbReference type="GO" id="GO:0000155">
    <property type="term" value="F:phosphorelay sensor kinase activity"/>
    <property type="evidence" value="ECO:0007669"/>
    <property type="project" value="TreeGrafter"/>
</dbReference>
<keyword evidence="12" id="KW-0902">Two-component regulatory system</keyword>
<accession>A0A063Y2Q0</accession>
<dbReference type="PROSITE" id="PS50109">
    <property type="entry name" value="HIS_KIN"/>
    <property type="match status" value="1"/>
</dbReference>
<dbReference type="EMBL" id="JMSZ01000021">
    <property type="protein sequence ID" value="KDE39944.1"/>
    <property type="molecule type" value="Genomic_DNA"/>
</dbReference>
<evidence type="ECO:0000313" key="17">
    <source>
        <dbReference type="EMBL" id="KDE39944.1"/>
    </source>
</evidence>
<dbReference type="SUPFAM" id="SSF55785">
    <property type="entry name" value="PYP-like sensor domain (PAS domain)"/>
    <property type="match status" value="1"/>
</dbReference>
<dbReference type="PANTHER" id="PTHR43547:SF3">
    <property type="entry name" value="SENSOR PROTEIN CITS"/>
    <property type="match status" value="1"/>
</dbReference>
<comment type="catalytic activity">
    <reaction evidence="1">
        <text>ATP + protein L-histidine = ADP + protein N-phospho-L-histidine.</text>
        <dbReference type="EC" id="2.7.13.3"/>
    </reaction>
</comment>
<dbReference type="Pfam" id="PF02518">
    <property type="entry name" value="HATPase_c"/>
    <property type="match status" value="1"/>
</dbReference>
<dbReference type="Pfam" id="PF17203">
    <property type="entry name" value="sCache_3_2"/>
    <property type="match status" value="1"/>
</dbReference>
<feature type="domain" description="Histidine kinase" evidence="16">
    <location>
        <begin position="305"/>
        <end position="521"/>
    </location>
</feature>
<dbReference type="InterPro" id="IPR003594">
    <property type="entry name" value="HATPase_dom"/>
</dbReference>
<organism evidence="17 18">
    <name type="scientific">Nitrincola lacisaponensis</name>
    <dbReference type="NCBI Taxonomy" id="267850"/>
    <lineage>
        <taxon>Bacteria</taxon>
        <taxon>Pseudomonadati</taxon>
        <taxon>Pseudomonadota</taxon>
        <taxon>Gammaproteobacteria</taxon>
        <taxon>Oceanospirillales</taxon>
        <taxon>Oceanospirillaceae</taxon>
        <taxon>Nitrincola</taxon>
    </lineage>
</organism>
<keyword evidence="13 15" id="KW-0472">Membrane</keyword>
<dbReference type="Gene3D" id="1.10.287.130">
    <property type="match status" value="1"/>
</dbReference>
<dbReference type="InterPro" id="IPR039506">
    <property type="entry name" value="SPOB_a"/>
</dbReference>
<dbReference type="Proteomes" id="UP000027318">
    <property type="component" value="Unassembled WGS sequence"/>
</dbReference>
<evidence type="ECO:0000256" key="3">
    <source>
        <dbReference type="ARBA" id="ARBA00012438"/>
    </source>
</evidence>
<dbReference type="InterPro" id="IPR013767">
    <property type="entry name" value="PAS_fold"/>
</dbReference>
<keyword evidence="14" id="KW-0175">Coiled coil</keyword>
<dbReference type="SMART" id="SM00091">
    <property type="entry name" value="PAS"/>
    <property type="match status" value="1"/>
</dbReference>
<evidence type="ECO:0000256" key="7">
    <source>
        <dbReference type="ARBA" id="ARBA00022692"/>
    </source>
</evidence>
<dbReference type="STRING" id="267850.ADINL_1581"/>
<evidence type="ECO:0000256" key="6">
    <source>
        <dbReference type="ARBA" id="ARBA00022679"/>
    </source>
</evidence>
<dbReference type="InterPro" id="IPR033463">
    <property type="entry name" value="sCache_3"/>
</dbReference>
<comment type="subcellular location">
    <subcellularLocation>
        <location evidence="2">Cell membrane</location>
        <topology evidence="2">Multi-pass membrane protein</topology>
    </subcellularLocation>
</comment>
<keyword evidence="7 15" id="KW-0812">Transmembrane</keyword>
<evidence type="ECO:0000256" key="15">
    <source>
        <dbReference type="SAM" id="Phobius"/>
    </source>
</evidence>
<sequence>MLGLVGALLALILGMQGVYLNLSKADLLSEQIGMRALNVAKTVAVIPELVDAFDSPDPAAIIQPIAERIRAETGAAYVVVGNRDEIRYSHPVPERIGGRMVGDDNAPALIEGRSYVSLATGTLGEAMRGKTPVRRASGEIIGVVSVGFLQEKVSQDVGRSLYLGWLMIAASVLLGLTGALWISMHLKRLILGLEPHEIARLVNEKEAILQSIHEGVVAVNREGRITLLNQSAKRTLGIQDGRDFLGVPVDQLVPNSRLQEVLTSGERQFDRELWVGDVPVIVNRVPIFNPQGDVDGAVSTFRSQQEIRELYSALKKVSADADVLREQAHEFSNRLYTISGLLQLNQIDEALALIHQEGRIEQEEVRFVLQHLKNPVLGAMLLAKMNTARQKHIQFELDSNSSLEVMLTQSGQDVLLKIISNLINNAFDAVRERPDVVPRVRLFFTDLGDQVLIEVEDSGPGVDPEALALITQQGYSTKPGEHRGIGLALVQRIATLYAGDVYLEEGELGGACFVVTLDKMQISHADVMEE</sequence>